<evidence type="ECO:0000256" key="3">
    <source>
        <dbReference type="SAM" id="Phobius"/>
    </source>
</evidence>
<dbReference type="EMBL" id="JAIQCV010000001">
    <property type="protein sequence ID" value="KAH1130080.1"/>
    <property type="molecule type" value="Genomic_DNA"/>
</dbReference>
<dbReference type="NCBIfam" id="TIGR00756">
    <property type="entry name" value="PPR"/>
    <property type="match status" value="2"/>
</dbReference>
<dbReference type="Pfam" id="PF01535">
    <property type="entry name" value="PPR"/>
    <property type="match status" value="2"/>
</dbReference>
<gene>
    <name evidence="4" type="ORF">J1N35_001458</name>
</gene>
<dbReference type="InterPro" id="IPR002885">
    <property type="entry name" value="PPR_rpt"/>
</dbReference>
<evidence type="ECO:0000256" key="1">
    <source>
        <dbReference type="ARBA" id="ARBA00022737"/>
    </source>
</evidence>
<keyword evidence="3" id="KW-1133">Transmembrane helix</keyword>
<keyword evidence="1" id="KW-0677">Repeat</keyword>
<keyword evidence="3" id="KW-0812">Transmembrane</keyword>
<keyword evidence="3" id="KW-0472">Membrane</keyword>
<evidence type="ECO:0008006" key="6">
    <source>
        <dbReference type="Google" id="ProtNLM"/>
    </source>
</evidence>
<dbReference type="AlphaFoldDB" id="A0A9D4AJM6"/>
<dbReference type="PANTHER" id="PTHR47926">
    <property type="entry name" value="PENTATRICOPEPTIDE REPEAT-CONTAINING PROTEIN"/>
    <property type="match status" value="1"/>
</dbReference>
<dbReference type="GO" id="GO:0003723">
    <property type="term" value="F:RNA binding"/>
    <property type="evidence" value="ECO:0007669"/>
    <property type="project" value="InterPro"/>
</dbReference>
<dbReference type="PROSITE" id="PS51375">
    <property type="entry name" value="PPR"/>
    <property type="match status" value="1"/>
</dbReference>
<organism evidence="4 5">
    <name type="scientific">Gossypium stocksii</name>
    <dbReference type="NCBI Taxonomy" id="47602"/>
    <lineage>
        <taxon>Eukaryota</taxon>
        <taxon>Viridiplantae</taxon>
        <taxon>Streptophyta</taxon>
        <taxon>Embryophyta</taxon>
        <taxon>Tracheophyta</taxon>
        <taxon>Spermatophyta</taxon>
        <taxon>Magnoliopsida</taxon>
        <taxon>eudicotyledons</taxon>
        <taxon>Gunneridae</taxon>
        <taxon>Pentapetalae</taxon>
        <taxon>rosids</taxon>
        <taxon>malvids</taxon>
        <taxon>Malvales</taxon>
        <taxon>Malvaceae</taxon>
        <taxon>Malvoideae</taxon>
        <taxon>Gossypium</taxon>
    </lineage>
</organism>
<dbReference type="InterPro" id="IPR011990">
    <property type="entry name" value="TPR-like_helical_dom_sf"/>
</dbReference>
<evidence type="ECO:0000313" key="4">
    <source>
        <dbReference type="EMBL" id="KAH1130080.1"/>
    </source>
</evidence>
<evidence type="ECO:0000256" key="2">
    <source>
        <dbReference type="PROSITE-ProRule" id="PRU00708"/>
    </source>
</evidence>
<dbReference type="GO" id="GO:0009451">
    <property type="term" value="P:RNA modification"/>
    <property type="evidence" value="ECO:0007669"/>
    <property type="project" value="InterPro"/>
</dbReference>
<evidence type="ECO:0000313" key="5">
    <source>
        <dbReference type="Proteomes" id="UP000828251"/>
    </source>
</evidence>
<protein>
    <recommendedName>
        <fullName evidence="6">Pentatricopeptide repeat-containing protein</fullName>
    </recommendedName>
</protein>
<accession>A0A9D4AJM6</accession>
<dbReference type="Proteomes" id="UP000828251">
    <property type="component" value="Unassembled WGS sequence"/>
</dbReference>
<name>A0A9D4AJM6_9ROSI</name>
<keyword evidence="5" id="KW-1185">Reference proteome</keyword>
<sequence>MKYYYAVVLKSRLQTNVFVNNSLLDMYTKCGCIEEAKNLFDNMPERTVASWTSMISGYCHNGLPDEGVAKNLFFVLCHSCLNVLLIFFSSFPVYSLDFPFSSHSLLYYIRFLHFSFDGFYLL</sequence>
<dbReference type="InterPro" id="IPR046960">
    <property type="entry name" value="PPR_At4g14850-like_plant"/>
</dbReference>
<dbReference type="OrthoDB" id="185373at2759"/>
<comment type="caution">
    <text evidence="4">The sequence shown here is derived from an EMBL/GenBank/DDBJ whole genome shotgun (WGS) entry which is preliminary data.</text>
</comment>
<proteinExistence type="predicted"/>
<reference evidence="4 5" key="1">
    <citation type="journal article" date="2021" name="Plant Biotechnol. J.">
        <title>Multi-omics assisted identification of the key and species-specific regulatory components of drought-tolerant mechanisms in Gossypium stocksii.</title>
        <authorList>
            <person name="Yu D."/>
            <person name="Ke L."/>
            <person name="Zhang D."/>
            <person name="Wu Y."/>
            <person name="Sun Y."/>
            <person name="Mei J."/>
            <person name="Sun J."/>
            <person name="Sun Y."/>
        </authorList>
    </citation>
    <scope>NUCLEOTIDE SEQUENCE [LARGE SCALE GENOMIC DNA]</scope>
    <source>
        <strain evidence="5">cv. E1</strain>
        <tissue evidence="4">Leaf</tissue>
    </source>
</reference>
<dbReference type="Gene3D" id="1.25.40.10">
    <property type="entry name" value="Tetratricopeptide repeat domain"/>
    <property type="match status" value="1"/>
</dbReference>
<feature type="repeat" description="PPR" evidence="2">
    <location>
        <begin position="16"/>
        <end position="50"/>
    </location>
</feature>
<feature type="transmembrane region" description="Helical" evidence="3">
    <location>
        <begin position="72"/>
        <end position="93"/>
    </location>
</feature>